<evidence type="ECO:0000313" key="4">
    <source>
        <dbReference type="EMBL" id="CAB4889649.1"/>
    </source>
</evidence>
<name>A0A6J7FBF3_9ZZZZ</name>
<dbReference type="EMBL" id="CAEZSF010000196">
    <property type="protein sequence ID" value="CAB4551067.1"/>
    <property type="molecule type" value="Genomic_DNA"/>
</dbReference>
<reference evidence="4" key="1">
    <citation type="submission" date="2020-05" db="EMBL/GenBank/DDBJ databases">
        <authorList>
            <person name="Chiriac C."/>
            <person name="Salcher M."/>
            <person name="Ghai R."/>
            <person name="Kavagutti S V."/>
        </authorList>
    </citation>
    <scope>NUCLEOTIDE SEQUENCE</scope>
</reference>
<proteinExistence type="predicted"/>
<organism evidence="4">
    <name type="scientific">freshwater metagenome</name>
    <dbReference type="NCBI Taxonomy" id="449393"/>
    <lineage>
        <taxon>unclassified sequences</taxon>
        <taxon>metagenomes</taxon>
        <taxon>ecological metagenomes</taxon>
    </lineage>
</organism>
<feature type="region of interest" description="Disordered" evidence="1">
    <location>
        <begin position="1"/>
        <end position="36"/>
    </location>
</feature>
<protein>
    <submittedName>
        <fullName evidence="4">Unannotated protein</fullName>
    </submittedName>
</protein>
<dbReference type="InterPro" id="IPR014487">
    <property type="entry name" value="DUF3151"/>
</dbReference>
<dbReference type="AlphaFoldDB" id="A0A6J7FBF3"/>
<accession>A0A6J7FBF3</accession>
<evidence type="ECO:0000313" key="2">
    <source>
        <dbReference type="EMBL" id="CAB4551067.1"/>
    </source>
</evidence>
<evidence type="ECO:0000313" key="3">
    <source>
        <dbReference type="EMBL" id="CAB4741371.1"/>
    </source>
</evidence>
<dbReference type="EMBL" id="CAFBMG010000006">
    <property type="protein sequence ID" value="CAB4889649.1"/>
    <property type="molecule type" value="Genomic_DNA"/>
</dbReference>
<evidence type="ECO:0000256" key="1">
    <source>
        <dbReference type="SAM" id="MobiDB-lite"/>
    </source>
</evidence>
<dbReference type="EMBL" id="CAEZYU010000042">
    <property type="protein sequence ID" value="CAB4741371.1"/>
    <property type="molecule type" value="Genomic_DNA"/>
</dbReference>
<sequence length="167" mass="18690">MSSVEFTPAQFGASDPEYDVDMSDAPVQLTPSGPPQTVLSSESPELLSALQAALSLPIQERRAVVAEIVANNPRFLDGWAQLGRLGRDEVESYACYRVGYHRGLDRLRASGWRGSGYVRWEHETNRGFLRALEGLREMAAAIGEVDEEERCRHFLYQCDPSLPENLY</sequence>
<gene>
    <name evidence="2" type="ORF">UFOPK1358_01628</name>
    <name evidence="3" type="ORF">UFOPK2766_01062</name>
    <name evidence="4" type="ORF">UFOPK3519_00147</name>
</gene>
<dbReference type="Pfam" id="PF11349">
    <property type="entry name" value="DUF3151"/>
    <property type="match status" value="1"/>
</dbReference>